<gene>
    <name evidence="4" type="ORF">IFM89_027895</name>
</gene>
<dbReference type="PANTHER" id="PTHR13031">
    <property type="entry name" value="RIBONUCLEASE P SUBUNIT P30"/>
    <property type="match status" value="1"/>
</dbReference>
<dbReference type="InterPro" id="IPR016195">
    <property type="entry name" value="Pol/histidinol_Pase-like"/>
</dbReference>
<comment type="subcellular location">
    <subcellularLocation>
        <location evidence="1">Nucleus</location>
    </subcellularLocation>
</comment>
<accession>A0A835LMY9</accession>
<name>A0A835LMY9_9MAGN</name>
<reference evidence="4 5" key="1">
    <citation type="submission" date="2020-10" db="EMBL/GenBank/DDBJ databases">
        <title>The Coptis chinensis genome and diversification of protoberbering-type alkaloids.</title>
        <authorList>
            <person name="Wang B."/>
            <person name="Shu S."/>
            <person name="Song C."/>
            <person name="Liu Y."/>
        </authorList>
    </citation>
    <scope>NUCLEOTIDE SEQUENCE [LARGE SCALE GENOMIC DNA]</scope>
    <source>
        <strain evidence="4">HL-2020</strain>
        <tissue evidence="4">Leaf</tissue>
    </source>
</reference>
<dbReference type="OrthoDB" id="17948at2759"/>
<sequence length="207" mass="23525">MGFFDLNVPYNQEEERSLKLIPATPEQTKAKTNRLKIVVKLMELGYSGIAYTRSIKSGTVLSDSDFCTIPLFPLSSLLKITPSLSSNVKFHKQLLGVPETSPFRQYTRLTINVDSLIQCSSLNSSNPVLKTYDLVAARPLNQPTFDHVCKYAEVDIIAMDFSQWVPFRIKYPILQAVIKRGIYFEITYSSLLSDVQARKQMVYNTKK</sequence>
<dbReference type="GO" id="GO:0003723">
    <property type="term" value="F:RNA binding"/>
    <property type="evidence" value="ECO:0007669"/>
    <property type="project" value="TreeGrafter"/>
</dbReference>
<keyword evidence="5" id="KW-1185">Reference proteome</keyword>
<evidence type="ECO:0000256" key="1">
    <source>
        <dbReference type="ARBA" id="ARBA00004123"/>
    </source>
</evidence>
<dbReference type="SUPFAM" id="SSF89550">
    <property type="entry name" value="PHP domain-like"/>
    <property type="match status" value="1"/>
</dbReference>
<comment type="similarity">
    <text evidence="2">Belongs to the eukaryotic/archaeal RNase P protein component 3 family.</text>
</comment>
<dbReference type="InterPro" id="IPR002738">
    <property type="entry name" value="RNase_P_p30"/>
</dbReference>
<evidence type="ECO:0000313" key="5">
    <source>
        <dbReference type="Proteomes" id="UP000631114"/>
    </source>
</evidence>
<evidence type="ECO:0000256" key="2">
    <source>
        <dbReference type="ARBA" id="ARBA00007331"/>
    </source>
</evidence>
<keyword evidence="3" id="KW-0819">tRNA processing</keyword>
<dbReference type="Proteomes" id="UP000631114">
    <property type="component" value="Unassembled WGS sequence"/>
</dbReference>
<dbReference type="GO" id="GO:0008033">
    <property type="term" value="P:tRNA processing"/>
    <property type="evidence" value="ECO:0007669"/>
    <property type="project" value="UniProtKB-KW"/>
</dbReference>
<dbReference type="EMBL" id="JADFTS010000007">
    <property type="protein sequence ID" value="KAF9598462.1"/>
    <property type="molecule type" value="Genomic_DNA"/>
</dbReference>
<dbReference type="GO" id="GO:0005655">
    <property type="term" value="C:nucleolar ribonuclease P complex"/>
    <property type="evidence" value="ECO:0007669"/>
    <property type="project" value="TreeGrafter"/>
</dbReference>
<dbReference type="PANTHER" id="PTHR13031:SF0">
    <property type="entry name" value="RIBONUCLEASE P PROTEIN SUBUNIT P30"/>
    <property type="match status" value="1"/>
</dbReference>
<evidence type="ECO:0000313" key="4">
    <source>
        <dbReference type="EMBL" id="KAF9598462.1"/>
    </source>
</evidence>
<comment type="caution">
    <text evidence="4">The sequence shown here is derived from an EMBL/GenBank/DDBJ whole genome shotgun (WGS) entry which is preliminary data.</text>
</comment>
<protein>
    <recommendedName>
        <fullName evidence="6">PHP domain-like protein</fullName>
    </recommendedName>
</protein>
<proteinExistence type="inferred from homology"/>
<evidence type="ECO:0008006" key="6">
    <source>
        <dbReference type="Google" id="ProtNLM"/>
    </source>
</evidence>
<dbReference type="Gene3D" id="3.20.20.140">
    <property type="entry name" value="Metal-dependent hydrolases"/>
    <property type="match status" value="1"/>
</dbReference>
<evidence type="ECO:0000256" key="3">
    <source>
        <dbReference type="ARBA" id="ARBA00022694"/>
    </source>
</evidence>
<dbReference type="AlphaFoldDB" id="A0A835LMY9"/>
<organism evidence="4 5">
    <name type="scientific">Coptis chinensis</name>
    <dbReference type="NCBI Taxonomy" id="261450"/>
    <lineage>
        <taxon>Eukaryota</taxon>
        <taxon>Viridiplantae</taxon>
        <taxon>Streptophyta</taxon>
        <taxon>Embryophyta</taxon>
        <taxon>Tracheophyta</taxon>
        <taxon>Spermatophyta</taxon>
        <taxon>Magnoliopsida</taxon>
        <taxon>Ranunculales</taxon>
        <taxon>Ranunculaceae</taxon>
        <taxon>Coptidoideae</taxon>
        <taxon>Coptis</taxon>
    </lineage>
</organism>
<dbReference type="Pfam" id="PF01876">
    <property type="entry name" value="RNase_P_p30"/>
    <property type="match status" value="1"/>
</dbReference>